<evidence type="ECO:0000256" key="3">
    <source>
        <dbReference type="ARBA" id="ARBA00022692"/>
    </source>
</evidence>
<feature type="transmembrane region" description="Helical" evidence="6">
    <location>
        <begin position="32"/>
        <end position="51"/>
    </location>
</feature>
<proteinExistence type="predicted"/>
<name>A0A2Z6IBG3_9BURK</name>
<feature type="domain" description="ABC-2 type transporter transmembrane" evidence="7">
    <location>
        <begin position="29"/>
        <end position="377"/>
    </location>
</feature>
<evidence type="ECO:0000256" key="4">
    <source>
        <dbReference type="ARBA" id="ARBA00022989"/>
    </source>
</evidence>
<feature type="transmembrane region" description="Helical" evidence="6">
    <location>
        <begin position="614"/>
        <end position="635"/>
    </location>
</feature>
<dbReference type="Gene3D" id="3.40.1710.10">
    <property type="entry name" value="abc type-2 transporter like domain"/>
    <property type="match status" value="2"/>
</dbReference>
<feature type="transmembrane region" description="Helical" evidence="6">
    <location>
        <begin position="225"/>
        <end position="251"/>
    </location>
</feature>
<feature type="transmembrane region" description="Helical" evidence="6">
    <location>
        <begin position="299"/>
        <end position="319"/>
    </location>
</feature>
<dbReference type="InterPro" id="IPR051449">
    <property type="entry name" value="ABC-2_transporter_component"/>
</dbReference>
<keyword evidence="3 6" id="KW-0812">Transmembrane</keyword>
<evidence type="ECO:0000256" key="5">
    <source>
        <dbReference type="ARBA" id="ARBA00023136"/>
    </source>
</evidence>
<protein>
    <recommendedName>
        <fullName evidence="7">ABC-2 type transporter transmembrane domain-containing protein</fullName>
    </recommendedName>
</protein>
<evidence type="ECO:0000256" key="6">
    <source>
        <dbReference type="SAM" id="Phobius"/>
    </source>
</evidence>
<dbReference type="PANTHER" id="PTHR30294">
    <property type="entry name" value="MEMBRANE COMPONENT OF ABC TRANSPORTER YHHJ-RELATED"/>
    <property type="match status" value="1"/>
</dbReference>
<dbReference type="GO" id="GO:0005886">
    <property type="term" value="C:plasma membrane"/>
    <property type="evidence" value="ECO:0007669"/>
    <property type="project" value="UniProtKB-SubCell"/>
</dbReference>
<keyword evidence="9" id="KW-1185">Reference proteome</keyword>
<dbReference type="AlphaFoldDB" id="A0A2Z6IBG3"/>
<accession>A0A2Z6IBG3</accession>
<feature type="transmembrane region" description="Helical" evidence="6">
    <location>
        <begin position="188"/>
        <end position="213"/>
    </location>
</feature>
<gene>
    <name evidence="8" type="ORF">SUTMEG_17100</name>
</gene>
<feature type="transmembrane region" description="Helical" evidence="6">
    <location>
        <begin position="689"/>
        <end position="711"/>
    </location>
</feature>
<dbReference type="EMBL" id="AP018786">
    <property type="protein sequence ID" value="BBF23819.1"/>
    <property type="molecule type" value="Genomic_DNA"/>
</dbReference>
<keyword evidence="5 6" id="KW-0472">Membrane</keyword>
<keyword evidence="4 6" id="KW-1133">Transmembrane helix</keyword>
<dbReference type="PANTHER" id="PTHR30294:SF29">
    <property type="entry name" value="MULTIDRUG ABC TRANSPORTER PERMEASE YBHS-RELATED"/>
    <property type="match status" value="1"/>
</dbReference>
<keyword evidence="2" id="KW-1003">Cell membrane</keyword>
<evidence type="ECO:0000256" key="2">
    <source>
        <dbReference type="ARBA" id="ARBA00022475"/>
    </source>
</evidence>
<evidence type="ECO:0000313" key="9">
    <source>
        <dbReference type="Proteomes" id="UP000271003"/>
    </source>
</evidence>
<dbReference type="Pfam" id="PF12698">
    <property type="entry name" value="ABC2_membrane_3"/>
    <property type="match status" value="2"/>
</dbReference>
<reference evidence="8 9" key="1">
    <citation type="journal article" date="2018" name="Int. J. Syst. Evol. Microbiol.">
        <title>Mesosutterella multiformis gen. nov., sp. nov., a member of the family Sutterellaceae and Sutterella megalosphaeroides sp. nov., isolated from human faeces.</title>
        <authorList>
            <person name="Sakamoto M."/>
            <person name="Ikeyama N."/>
            <person name="Kunihiro T."/>
            <person name="Iino T."/>
            <person name="Yuki M."/>
            <person name="Ohkuma M."/>
        </authorList>
    </citation>
    <scope>NUCLEOTIDE SEQUENCE [LARGE SCALE GENOMIC DNA]</scope>
    <source>
        <strain evidence="8 9">6FBBBH3</strain>
    </source>
</reference>
<evidence type="ECO:0000259" key="7">
    <source>
        <dbReference type="Pfam" id="PF12698"/>
    </source>
</evidence>
<dbReference type="RefSeq" id="WP_120177382.1">
    <property type="nucleotide sequence ID" value="NZ_AP018786.1"/>
</dbReference>
<evidence type="ECO:0000256" key="1">
    <source>
        <dbReference type="ARBA" id="ARBA00004651"/>
    </source>
</evidence>
<organism evidence="8 9">
    <name type="scientific">Sutterella megalosphaeroides</name>
    <dbReference type="NCBI Taxonomy" id="2494234"/>
    <lineage>
        <taxon>Bacteria</taxon>
        <taxon>Pseudomonadati</taxon>
        <taxon>Pseudomonadota</taxon>
        <taxon>Betaproteobacteria</taxon>
        <taxon>Burkholderiales</taxon>
        <taxon>Sutterellaceae</taxon>
        <taxon>Sutterella</taxon>
    </lineage>
</organism>
<dbReference type="KEGG" id="sutt:SUTMEG_17100"/>
<feature type="domain" description="ABC-2 type transporter transmembrane" evidence="7">
    <location>
        <begin position="443"/>
        <end position="794"/>
    </location>
</feature>
<feature type="transmembrane region" description="Helical" evidence="6">
    <location>
        <begin position="774"/>
        <end position="797"/>
    </location>
</feature>
<dbReference type="OrthoDB" id="9803577at2"/>
<feature type="transmembrane region" description="Helical" evidence="6">
    <location>
        <begin position="271"/>
        <end position="292"/>
    </location>
</feature>
<feature type="transmembrane region" description="Helical" evidence="6">
    <location>
        <begin position="359"/>
        <end position="382"/>
    </location>
</feature>
<feature type="transmembrane region" description="Helical" evidence="6">
    <location>
        <begin position="647"/>
        <end position="669"/>
    </location>
</feature>
<feature type="transmembrane region" description="Helical" evidence="6">
    <location>
        <begin position="718"/>
        <end position="738"/>
    </location>
</feature>
<dbReference type="InterPro" id="IPR013525">
    <property type="entry name" value="ABC2_TM"/>
</dbReference>
<dbReference type="GO" id="GO:0140359">
    <property type="term" value="F:ABC-type transporter activity"/>
    <property type="evidence" value="ECO:0007669"/>
    <property type="project" value="InterPro"/>
</dbReference>
<evidence type="ECO:0000313" key="8">
    <source>
        <dbReference type="EMBL" id="BBF23819.1"/>
    </source>
</evidence>
<feature type="transmembrane region" description="Helical" evidence="6">
    <location>
        <begin position="442"/>
        <end position="460"/>
    </location>
</feature>
<dbReference type="Proteomes" id="UP000271003">
    <property type="component" value="Chromosome"/>
</dbReference>
<sequence>MRFGSFCDALFKVARLEVSGVFSRPKEWVTGLLLPIFWCVVLALTFGNGLMTRLPVGVVDLDRSSSSRAAIERVEALPSVRSVRFSSIAEANEALSRGATYGTIVVPPDWERDNLRGTGSALSLQLNKTYYAVGTILEVDLKSALAAARMEEAAVKLTQAGGTFAANAGRMRVTVPDVDFEGNTAFNFFAYLLPTLLPGVLALGAALMFVSSAVREWRDGGLDRFFEAALGSATAVVLGKLLPWILFFGLASTAWVGYFAGIEGWSATGPLALWIAGGWVLVLAMAGLAVLFTAISPTWVIAVSATVCLIAPTFPFTGFSFPLEAMTPGAAFFGELLPLTHYLRLQSEVWVLGSPVETILATLATLALFPLVFFAAGTPLLAAKWRGRLPLEATARELARLDAPEAKRTEALEREAAASHPTGFLETFGWTLRASILNRDTFAVFAGAVAFYLVFYGWPYGNQQIERVPVAVADLDGSSAARHLIAKFDAASVSRILLVTRDAREAEDAYRRGKTDVVVTIPEGFEERLARGLNTTIHVLGNGAYPVKARAVQAALAAIVSESGVLEEASLRSPGLPVAALGAAAVRAPSLIVDYRYNTNSGYANYTVPMVGPVIIQAVMLMGITMALGGWLAAARRPRTVADALRRPLTGGFALFAAFWFIAFFWFLYMEGFAFWAMDYGNLVNVTGTVAAGFFFTGAVAALGTAVTLVIGTNAWTTPAVVIVSAPVLFLSGAVWPVEGITNPAALGLAQLLPTTPGIAAIAATSQDGATLHAILPACAHLSGLMLLYLLLAYAAARRLDERDARSALAGHRFDRKSPGAGDF</sequence>
<comment type="subcellular location">
    <subcellularLocation>
        <location evidence="1">Cell membrane</location>
        <topology evidence="1">Multi-pass membrane protein</topology>
    </subcellularLocation>
</comment>